<evidence type="ECO:0000313" key="4">
    <source>
        <dbReference type="Proteomes" id="UP000440578"/>
    </source>
</evidence>
<dbReference type="OrthoDB" id="420046at2759"/>
<dbReference type="Proteomes" id="UP000440578">
    <property type="component" value="Unassembled WGS sequence"/>
</dbReference>
<accession>A0A6A4V402</accession>
<comment type="caution">
    <text evidence="3">The sequence shown here is derived from an EMBL/GenBank/DDBJ whole genome shotgun (WGS) entry which is preliminary data.</text>
</comment>
<name>A0A6A4V402_AMPAM</name>
<dbReference type="InterPro" id="IPR011037">
    <property type="entry name" value="Pyrv_Knase-like_insert_dom_sf"/>
</dbReference>
<feature type="domain" description="MOSC" evidence="2">
    <location>
        <begin position="198"/>
        <end position="356"/>
    </location>
</feature>
<evidence type="ECO:0000259" key="2">
    <source>
        <dbReference type="PROSITE" id="PS51340"/>
    </source>
</evidence>
<dbReference type="SUPFAM" id="SSF50800">
    <property type="entry name" value="PK beta-barrel domain-like"/>
    <property type="match status" value="1"/>
</dbReference>
<dbReference type="AlphaFoldDB" id="A0A6A4V402"/>
<gene>
    <name evidence="3" type="primary">mocs-1_1</name>
    <name evidence="3" type="ORF">FJT64_010788</name>
</gene>
<dbReference type="EMBL" id="VIIS01001914">
    <property type="protein sequence ID" value="KAF0291016.1"/>
    <property type="molecule type" value="Genomic_DNA"/>
</dbReference>
<proteinExistence type="predicted"/>
<evidence type="ECO:0000256" key="1">
    <source>
        <dbReference type="SAM" id="MobiDB-lite"/>
    </source>
</evidence>
<dbReference type="PROSITE" id="PS51340">
    <property type="entry name" value="MOSC"/>
    <property type="match status" value="1"/>
</dbReference>
<dbReference type="GO" id="GO:0030151">
    <property type="term" value="F:molybdenum ion binding"/>
    <property type="evidence" value="ECO:0007669"/>
    <property type="project" value="InterPro"/>
</dbReference>
<sequence length="368" mass="39159">MPSSLYSMEGLCRGVGRRAAPATETERCLLRAAAGRRHSRTLDTWSCGQVEKFAEVYDIDLRTGCFCNPGACQRHLGLSTDTVRQHFKAGHVCGDETDLIDGRPTGAVRVSFGYMSRRSDADRLLLMVRQCFVSAEPCPEETAERLRRAQARRSTADSTVTATAKVATRGSAVTGSGGLDCGDEAADWLSQVLDQDGVRLVRQNPASARAAKLNGSSPGGSGASLSLSNESPYVMVNRSSVTALREALQERGVDDGDELTDRFRANLVVSGVAAYQEDTMHSVTVGDVTLKVLGGCSRCHMVGVDQATGHRSPEPLLTLSATRGRRMPFGVHLGPPGGTAPPNNALLSVGQSVSWRVADGGEGTEQKH</sequence>
<dbReference type="GO" id="GO:0003824">
    <property type="term" value="F:catalytic activity"/>
    <property type="evidence" value="ECO:0007669"/>
    <property type="project" value="InterPro"/>
</dbReference>
<dbReference type="SUPFAM" id="SSF141673">
    <property type="entry name" value="MOSC N-terminal domain-like"/>
    <property type="match status" value="1"/>
</dbReference>
<dbReference type="InterPro" id="IPR005302">
    <property type="entry name" value="MoCF_Sase_C"/>
</dbReference>
<feature type="region of interest" description="Disordered" evidence="1">
    <location>
        <begin position="207"/>
        <end position="228"/>
    </location>
</feature>
<organism evidence="3 4">
    <name type="scientific">Amphibalanus amphitrite</name>
    <name type="common">Striped barnacle</name>
    <name type="synonym">Balanus amphitrite</name>
    <dbReference type="NCBI Taxonomy" id="1232801"/>
    <lineage>
        <taxon>Eukaryota</taxon>
        <taxon>Metazoa</taxon>
        <taxon>Ecdysozoa</taxon>
        <taxon>Arthropoda</taxon>
        <taxon>Crustacea</taxon>
        <taxon>Multicrustacea</taxon>
        <taxon>Cirripedia</taxon>
        <taxon>Thoracica</taxon>
        <taxon>Thoracicalcarea</taxon>
        <taxon>Balanomorpha</taxon>
        <taxon>Balanoidea</taxon>
        <taxon>Balanidae</taxon>
        <taxon>Amphibalaninae</taxon>
        <taxon>Amphibalanus</taxon>
    </lineage>
</organism>
<dbReference type="GO" id="GO:0030170">
    <property type="term" value="F:pyridoxal phosphate binding"/>
    <property type="evidence" value="ECO:0007669"/>
    <property type="project" value="InterPro"/>
</dbReference>
<dbReference type="PANTHER" id="PTHR14237:SF19">
    <property type="entry name" value="MITOCHONDRIAL AMIDOXIME REDUCING COMPONENT 1"/>
    <property type="match status" value="1"/>
</dbReference>
<reference evidence="3 4" key="1">
    <citation type="submission" date="2019-07" db="EMBL/GenBank/DDBJ databases">
        <title>Draft genome assembly of a fouling barnacle, Amphibalanus amphitrite (Darwin, 1854): The first reference genome for Thecostraca.</title>
        <authorList>
            <person name="Kim W."/>
        </authorList>
    </citation>
    <scope>NUCLEOTIDE SEQUENCE [LARGE SCALE GENOMIC DNA]</scope>
    <source>
        <strain evidence="3">SNU_AA5</strain>
        <tissue evidence="3">Soma without cirri and trophi</tissue>
    </source>
</reference>
<dbReference type="Gene3D" id="3.90.1150.10">
    <property type="entry name" value="Aspartate Aminotransferase, domain 1"/>
    <property type="match status" value="1"/>
</dbReference>
<keyword evidence="4" id="KW-1185">Reference proteome</keyword>
<dbReference type="Pfam" id="PF03473">
    <property type="entry name" value="MOSC"/>
    <property type="match status" value="1"/>
</dbReference>
<dbReference type="InterPro" id="IPR015422">
    <property type="entry name" value="PyrdxlP-dep_Trfase_small"/>
</dbReference>
<dbReference type="EMBL" id="VIIS01001914">
    <property type="protein sequence ID" value="KAF0291017.1"/>
    <property type="molecule type" value="Genomic_DNA"/>
</dbReference>
<dbReference type="PANTHER" id="PTHR14237">
    <property type="entry name" value="MOLYBDOPTERIN COFACTOR SULFURASE MOSC"/>
    <property type="match status" value="1"/>
</dbReference>
<protein>
    <submittedName>
        <fullName evidence="3">Molybdenum cofactor sulfurase</fullName>
    </submittedName>
</protein>
<evidence type="ECO:0000313" key="3">
    <source>
        <dbReference type="EMBL" id="KAF0291017.1"/>
    </source>
</evidence>